<dbReference type="InterPro" id="IPR003738">
    <property type="entry name" value="SRAP"/>
</dbReference>
<dbReference type="Gene3D" id="3.90.1680.10">
    <property type="entry name" value="SOS response associated peptidase-like"/>
    <property type="match status" value="1"/>
</dbReference>
<dbReference type="EMBL" id="FRCT01000001">
    <property type="protein sequence ID" value="SHM13433.1"/>
    <property type="molecule type" value="Genomic_DNA"/>
</dbReference>
<dbReference type="InterPro" id="IPR036590">
    <property type="entry name" value="SRAP-like"/>
</dbReference>
<proteinExistence type="predicted"/>
<gene>
    <name evidence="1" type="ORF">SAMN04487860_101182</name>
</gene>
<name>A0A1M7GAY0_RUMFL</name>
<dbReference type="AlphaFoldDB" id="A0A1M7GAY0"/>
<protein>
    <submittedName>
        <fullName evidence="1">SOS response associated peptidase (SRAP)</fullName>
    </submittedName>
</protein>
<organism evidence="1 2">
    <name type="scientific">Ruminococcus flavefaciens</name>
    <dbReference type="NCBI Taxonomy" id="1265"/>
    <lineage>
        <taxon>Bacteria</taxon>
        <taxon>Bacillati</taxon>
        <taxon>Bacillota</taxon>
        <taxon>Clostridia</taxon>
        <taxon>Eubacteriales</taxon>
        <taxon>Oscillospiraceae</taxon>
        <taxon>Ruminococcus</taxon>
    </lineage>
</organism>
<dbReference type="Pfam" id="PF02586">
    <property type="entry name" value="SRAP"/>
    <property type="match status" value="1"/>
</dbReference>
<accession>A0A1M7GAY0</accession>
<dbReference type="GO" id="GO:0003697">
    <property type="term" value="F:single-stranded DNA binding"/>
    <property type="evidence" value="ECO:0007669"/>
    <property type="project" value="InterPro"/>
</dbReference>
<dbReference type="SUPFAM" id="SSF143081">
    <property type="entry name" value="BB1717-like"/>
    <property type="match status" value="1"/>
</dbReference>
<sequence length="66" mass="7633">MQIPIFSILTREATGTVKDIHDRMPLILDKKDLKEWIRPNRDPSTIVEKALTNMVFEQSSYLLSTS</sequence>
<dbReference type="GO" id="GO:0106300">
    <property type="term" value="P:protein-DNA covalent cross-linking repair"/>
    <property type="evidence" value="ECO:0007669"/>
    <property type="project" value="InterPro"/>
</dbReference>
<evidence type="ECO:0000313" key="2">
    <source>
        <dbReference type="Proteomes" id="UP000184394"/>
    </source>
</evidence>
<evidence type="ECO:0000313" key="1">
    <source>
        <dbReference type="EMBL" id="SHM13433.1"/>
    </source>
</evidence>
<reference evidence="1 2" key="1">
    <citation type="submission" date="2016-11" db="EMBL/GenBank/DDBJ databases">
        <authorList>
            <person name="Jaros S."/>
            <person name="Januszkiewicz K."/>
            <person name="Wedrychowicz H."/>
        </authorList>
    </citation>
    <scope>NUCLEOTIDE SEQUENCE [LARGE SCALE GENOMIC DNA]</scope>
    <source>
        <strain evidence="1 2">Y1</strain>
    </source>
</reference>
<dbReference type="OrthoDB" id="9782620at2"/>
<dbReference type="Proteomes" id="UP000184394">
    <property type="component" value="Unassembled WGS sequence"/>
</dbReference>